<feature type="transmembrane region" description="Helical" evidence="7">
    <location>
        <begin position="44"/>
        <end position="63"/>
    </location>
</feature>
<evidence type="ECO:0000256" key="3">
    <source>
        <dbReference type="ARBA" id="ARBA00022692"/>
    </source>
</evidence>
<comment type="subcellular location">
    <subcellularLocation>
        <location evidence="1">Membrane</location>
        <topology evidence="1">Multi-pass membrane protein</topology>
    </subcellularLocation>
</comment>
<protein>
    <submittedName>
        <fullName evidence="8">Lysophospholipid acyltransferase</fullName>
    </submittedName>
</protein>
<dbReference type="InterPro" id="IPR004299">
    <property type="entry name" value="MBOAT_fam"/>
</dbReference>
<feature type="transmembrane region" description="Helical" evidence="7">
    <location>
        <begin position="83"/>
        <end position="102"/>
    </location>
</feature>
<dbReference type="EMBL" id="NCKW01016039">
    <property type="protein sequence ID" value="POM61381.1"/>
    <property type="molecule type" value="Genomic_DNA"/>
</dbReference>
<evidence type="ECO:0000313" key="9">
    <source>
        <dbReference type="Proteomes" id="UP000237271"/>
    </source>
</evidence>
<dbReference type="Pfam" id="PF03062">
    <property type="entry name" value="MBOAT"/>
    <property type="match status" value="1"/>
</dbReference>
<keyword evidence="2" id="KW-0808">Transferase</keyword>
<evidence type="ECO:0000256" key="5">
    <source>
        <dbReference type="ARBA" id="ARBA00023136"/>
    </source>
</evidence>
<feature type="transmembrane region" description="Helical" evidence="7">
    <location>
        <begin position="446"/>
        <end position="465"/>
    </location>
</feature>
<dbReference type="GO" id="GO:0016746">
    <property type="term" value="F:acyltransferase activity"/>
    <property type="evidence" value="ECO:0007669"/>
    <property type="project" value="UniProtKB-KW"/>
</dbReference>
<evidence type="ECO:0000256" key="2">
    <source>
        <dbReference type="ARBA" id="ARBA00022679"/>
    </source>
</evidence>
<evidence type="ECO:0000256" key="1">
    <source>
        <dbReference type="ARBA" id="ARBA00004141"/>
    </source>
</evidence>
<feature type="transmembrane region" description="Helical" evidence="7">
    <location>
        <begin position="298"/>
        <end position="318"/>
    </location>
</feature>
<feature type="transmembrane region" description="Helical" evidence="7">
    <location>
        <begin position="168"/>
        <end position="187"/>
    </location>
</feature>
<evidence type="ECO:0000256" key="4">
    <source>
        <dbReference type="ARBA" id="ARBA00022989"/>
    </source>
</evidence>
<name>A0A2P4X757_9STRA</name>
<dbReference type="OrthoDB" id="286734at2759"/>
<keyword evidence="6 8" id="KW-0012">Acyltransferase</keyword>
<accession>A0A2P4X757</accession>
<keyword evidence="9" id="KW-1185">Reference proteome</keyword>
<dbReference type="GO" id="GO:0016020">
    <property type="term" value="C:membrane"/>
    <property type="evidence" value="ECO:0007669"/>
    <property type="project" value="UniProtKB-SubCell"/>
</dbReference>
<dbReference type="PANTHER" id="PTHR13906">
    <property type="entry name" value="PORCUPINE"/>
    <property type="match status" value="1"/>
</dbReference>
<proteinExistence type="predicted"/>
<reference evidence="8 9" key="1">
    <citation type="journal article" date="2017" name="Genome Biol. Evol.">
        <title>Phytophthora megakarya and P. palmivora, closely related causal agents of cacao black pod rot, underwent increases in genome sizes and gene numbers by different mechanisms.</title>
        <authorList>
            <person name="Ali S.S."/>
            <person name="Shao J."/>
            <person name="Lary D.J."/>
            <person name="Kronmiller B."/>
            <person name="Shen D."/>
            <person name="Strem M.D."/>
            <person name="Amoako-Attah I."/>
            <person name="Akrofi A.Y."/>
            <person name="Begoude B.A."/>
            <person name="Ten Hoopen G.M."/>
            <person name="Coulibaly K."/>
            <person name="Kebe B.I."/>
            <person name="Melnick R.L."/>
            <person name="Guiltinan M.J."/>
            <person name="Tyler B.M."/>
            <person name="Meinhardt L.W."/>
            <person name="Bailey B.A."/>
        </authorList>
    </citation>
    <scope>NUCLEOTIDE SEQUENCE [LARGE SCALE GENOMIC DNA]</scope>
    <source>
        <strain evidence="9">sbr112.9</strain>
    </source>
</reference>
<gene>
    <name evidence="8" type="ORF">PHPALM_29610</name>
</gene>
<feature type="transmembrane region" description="Helical" evidence="7">
    <location>
        <begin position="114"/>
        <end position="132"/>
    </location>
</feature>
<feature type="transmembrane region" description="Helical" evidence="7">
    <location>
        <begin position="486"/>
        <end position="504"/>
    </location>
</feature>
<dbReference type="AlphaFoldDB" id="A0A2P4X757"/>
<organism evidence="8 9">
    <name type="scientific">Phytophthora palmivora</name>
    <dbReference type="NCBI Taxonomy" id="4796"/>
    <lineage>
        <taxon>Eukaryota</taxon>
        <taxon>Sar</taxon>
        <taxon>Stramenopiles</taxon>
        <taxon>Oomycota</taxon>
        <taxon>Peronosporomycetes</taxon>
        <taxon>Peronosporales</taxon>
        <taxon>Peronosporaceae</taxon>
        <taxon>Phytophthora</taxon>
    </lineage>
</organism>
<keyword evidence="4 7" id="KW-1133">Transmembrane helix</keyword>
<evidence type="ECO:0000256" key="6">
    <source>
        <dbReference type="ARBA" id="ARBA00023315"/>
    </source>
</evidence>
<dbReference type="InterPro" id="IPR049941">
    <property type="entry name" value="LPLAT_7/PORCN-like"/>
</dbReference>
<keyword evidence="5 7" id="KW-0472">Membrane</keyword>
<comment type="caution">
    <text evidence="8">The sequence shown here is derived from an EMBL/GenBank/DDBJ whole genome shotgun (WGS) entry which is preliminary data.</text>
</comment>
<dbReference type="GO" id="GO:0030258">
    <property type="term" value="P:lipid modification"/>
    <property type="evidence" value="ECO:0007669"/>
    <property type="project" value="TreeGrafter"/>
</dbReference>
<sequence length="524" mass="59524">MDRVVDIVEHLQPYAELATPLDFSFLHAHVDELSTSLGLGSDQLCYVLCLFAAYPLAVVYKLLPAASLKHLFDVILGVSMAQFVLGSGWVHSFLSSLITYLLVKFGPSKYTPGLVFLFNMLYMSASHIYRLYVDYMGWTLDFTGPQMLLVIKLTSFAYNFGPSKYTPGLVFLFNMLYMSASHIYRLYVDYMGWTLDFTGPQMLLVIKLTSFAYNYYDGVVDKTFEKKGSEMSPGKKKVYESRQKLAIQEIPSLLEFFGYVYSFTTFLAGPAFEIREYLDVTSGKKFLVDGKYKQPSSVLAAFSKFLVGSLLMAAFAVYGPVYPLSNLHDPKVAAQPLFYQIKDLYITLIFCKAKYYSAWKIAEGATVLCGFGFEGFNKDGSSRGWNGVSNMDILGFEFSQSIRAASRAWNKGTQNWLERYVYTRTGNSLMATYFISAFWHGFYPGYYLFFMSCTASLATALNRLAFKRLRPRFIEADGSFGAKKKIYDLLSYLLTLFAMHYFVMPFQAMSWENSLASLKNTYFA</sequence>
<dbReference type="Proteomes" id="UP000237271">
    <property type="component" value="Unassembled WGS sequence"/>
</dbReference>
<evidence type="ECO:0000256" key="7">
    <source>
        <dbReference type="SAM" id="Phobius"/>
    </source>
</evidence>
<dbReference type="PANTHER" id="PTHR13906:SF4">
    <property type="entry name" value="LYSOPHOSPHOLIPID ACYLTRANSFERASE 6"/>
    <property type="match status" value="1"/>
</dbReference>
<keyword evidence="3 7" id="KW-0812">Transmembrane</keyword>
<feature type="transmembrane region" description="Helical" evidence="7">
    <location>
        <begin position="259"/>
        <end position="278"/>
    </location>
</feature>
<evidence type="ECO:0000313" key="8">
    <source>
        <dbReference type="EMBL" id="POM61381.1"/>
    </source>
</evidence>
<feature type="non-terminal residue" evidence="8">
    <location>
        <position position="524"/>
    </location>
</feature>